<dbReference type="InterPro" id="IPR036663">
    <property type="entry name" value="Fumarylacetoacetase_C_sf"/>
</dbReference>
<evidence type="ECO:0000256" key="2">
    <source>
        <dbReference type="ARBA" id="ARBA00022723"/>
    </source>
</evidence>
<evidence type="ECO:0000259" key="3">
    <source>
        <dbReference type="Pfam" id="PF01557"/>
    </source>
</evidence>
<proteinExistence type="inferred from homology"/>
<evidence type="ECO:0000313" key="4">
    <source>
        <dbReference type="EMBL" id="MBF4764694.1"/>
    </source>
</evidence>
<gene>
    <name evidence="4" type="ORF">ISU07_16300</name>
</gene>
<accession>A0A930VBW8</accession>
<keyword evidence="5" id="KW-1185">Reference proteome</keyword>
<dbReference type="RefSeq" id="WP_194707876.1">
    <property type="nucleotide sequence ID" value="NZ_JADKPN010000010.1"/>
</dbReference>
<dbReference type="GO" id="GO:0044281">
    <property type="term" value="P:small molecule metabolic process"/>
    <property type="evidence" value="ECO:0007669"/>
    <property type="project" value="UniProtKB-ARBA"/>
</dbReference>
<keyword evidence="2" id="KW-0479">Metal-binding</keyword>
<dbReference type="Proteomes" id="UP000640489">
    <property type="component" value="Unassembled WGS sequence"/>
</dbReference>
<dbReference type="Gene3D" id="3.90.850.10">
    <property type="entry name" value="Fumarylacetoacetase-like, C-terminal domain"/>
    <property type="match status" value="1"/>
</dbReference>
<dbReference type="SUPFAM" id="SSF56529">
    <property type="entry name" value="FAH"/>
    <property type="match status" value="1"/>
</dbReference>
<dbReference type="AlphaFoldDB" id="A0A930VBW8"/>
<dbReference type="InterPro" id="IPR051121">
    <property type="entry name" value="FAH"/>
</dbReference>
<dbReference type="GO" id="GO:0016787">
    <property type="term" value="F:hydrolase activity"/>
    <property type="evidence" value="ECO:0007669"/>
    <property type="project" value="UniProtKB-KW"/>
</dbReference>
<dbReference type="Pfam" id="PF01557">
    <property type="entry name" value="FAA_hydrolase"/>
    <property type="match status" value="1"/>
</dbReference>
<feature type="domain" description="Fumarylacetoacetase-like C-terminal" evidence="3">
    <location>
        <begin position="58"/>
        <end position="261"/>
    </location>
</feature>
<dbReference type="EMBL" id="JADKPN010000010">
    <property type="protein sequence ID" value="MBF4764694.1"/>
    <property type="molecule type" value="Genomic_DNA"/>
</dbReference>
<dbReference type="InterPro" id="IPR011234">
    <property type="entry name" value="Fumarylacetoacetase-like_C"/>
</dbReference>
<dbReference type="PANTHER" id="PTHR42796:SF4">
    <property type="entry name" value="FUMARYLACETOACETATE HYDROLASE DOMAIN-CONTAINING PROTEIN 2A"/>
    <property type="match status" value="1"/>
</dbReference>
<sequence length="266" mass="28494">MRLGSLHGRAVELEDGRARDLGPSLRDLLHEPVQPADGPWFPYDAEHLDAPVPDPRQVFAIALNYAPHAAEAGYTAPDVPLVFTKWPTSIAGPTTTVPLPEGHVDWEVEVVAVVGRGGRRIAEADAWDALAGVTGGQDLSERVLQLTGRPAQFSLGKSHAGFGPTGPWIVTPDELDDPDDIAFASYLDGEPLQSGRTSSMLFSIPRLVAHLSAVVELLPGDLIFTGTPEGVGNRMEPQRFLRPGETLVSRFDGIGEITQTFVEGPA</sequence>
<comment type="caution">
    <text evidence="4">The sequence shown here is derived from an EMBL/GenBank/DDBJ whole genome shotgun (WGS) entry which is preliminary data.</text>
</comment>
<comment type="similarity">
    <text evidence="1">Belongs to the FAH family.</text>
</comment>
<dbReference type="GO" id="GO:0046872">
    <property type="term" value="F:metal ion binding"/>
    <property type="evidence" value="ECO:0007669"/>
    <property type="project" value="UniProtKB-KW"/>
</dbReference>
<dbReference type="PANTHER" id="PTHR42796">
    <property type="entry name" value="FUMARYLACETOACETATE HYDROLASE DOMAIN-CONTAINING PROTEIN 2A-RELATED"/>
    <property type="match status" value="1"/>
</dbReference>
<keyword evidence="4" id="KW-0378">Hydrolase</keyword>
<reference evidence="4" key="1">
    <citation type="submission" date="2020-11" db="EMBL/GenBank/DDBJ databases">
        <title>Nocardioides sp. nov., isolated from Soil of Cynanchum wilfordii Hemsley rhizosphere.</title>
        <authorList>
            <person name="Lee J.-S."/>
            <person name="Suh M.K."/>
            <person name="Kim J.-S."/>
        </authorList>
    </citation>
    <scope>NUCLEOTIDE SEQUENCE</scope>
    <source>
        <strain evidence="4">KCTC 19275</strain>
    </source>
</reference>
<evidence type="ECO:0000256" key="1">
    <source>
        <dbReference type="ARBA" id="ARBA00010211"/>
    </source>
</evidence>
<organism evidence="4 5">
    <name type="scientific">Nocardioides islandensis</name>
    <dbReference type="NCBI Taxonomy" id="433663"/>
    <lineage>
        <taxon>Bacteria</taxon>
        <taxon>Bacillati</taxon>
        <taxon>Actinomycetota</taxon>
        <taxon>Actinomycetes</taxon>
        <taxon>Propionibacteriales</taxon>
        <taxon>Nocardioidaceae</taxon>
        <taxon>Nocardioides</taxon>
    </lineage>
</organism>
<name>A0A930VBW8_9ACTN</name>
<evidence type="ECO:0000313" key="5">
    <source>
        <dbReference type="Proteomes" id="UP000640489"/>
    </source>
</evidence>
<protein>
    <submittedName>
        <fullName evidence="4">Fumarylacetoacetate hydrolase family protein</fullName>
    </submittedName>
</protein>